<sequence length="255" mass="29975">MRNLLLNEFFKFSRLRYIWLIVLTPLVFCMLSFIASYTTTTDQLAFLMLKTGIKNPWVFLEVTPLNMLHLFGPLIIVFFSAFIYEIEKQSNAWNKLFAYPISVRLLLISKLLLILTYLIAALLFSLITIIGFNHLLLIIRPELSLQNYSLNYSIIICATLELILKYILFSMIANFCLFYFKLNWVVAILCVVILSTLPFFSYQSWKPDLIEKYSQLNFEKTFSLMLYNLNDLLLVLLLLATTAFYKYFPQHKLSR</sequence>
<dbReference type="EMBL" id="WNXC01000001">
    <property type="protein sequence ID" value="MBB2148322.1"/>
    <property type="molecule type" value="Genomic_DNA"/>
</dbReference>
<keyword evidence="1" id="KW-0812">Transmembrane</keyword>
<evidence type="ECO:0008006" key="4">
    <source>
        <dbReference type="Google" id="ProtNLM"/>
    </source>
</evidence>
<gene>
    <name evidence="2" type="ORF">GM920_05305</name>
</gene>
<accession>A0ABR6EST5</accession>
<comment type="caution">
    <text evidence="2">The sequence shown here is derived from an EMBL/GenBank/DDBJ whole genome shotgun (WGS) entry which is preliminary data.</text>
</comment>
<protein>
    <recommendedName>
        <fullName evidence="4">ABC transporter permease</fullName>
    </recommendedName>
</protein>
<feature type="transmembrane region" description="Helical" evidence="1">
    <location>
        <begin position="57"/>
        <end position="84"/>
    </location>
</feature>
<evidence type="ECO:0000256" key="1">
    <source>
        <dbReference type="SAM" id="Phobius"/>
    </source>
</evidence>
<evidence type="ECO:0000313" key="2">
    <source>
        <dbReference type="EMBL" id="MBB2148322.1"/>
    </source>
</evidence>
<evidence type="ECO:0000313" key="3">
    <source>
        <dbReference type="Proteomes" id="UP000636110"/>
    </source>
</evidence>
<dbReference type="Pfam" id="PF12730">
    <property type="entry name" value="ABC2_membrane_4"/>
    <property type="match status" value="1"/>
</dbReference>
<feature type="transmembrane region" description="Helical" evidence="1">
    <location>
        <begin position="184"/>
        <end position="205"/>
    </location>
</feature>
<reference evidence="2 3" key="1">
    <citation type="submission" date="2019-11" db="EMBL/GenBank/DDBJ databases">
        <title>Description of Pedobacter sp. LMG 31462T.</title>
        <authorList>
            <person name="Carlier A."/>
            <person name="Qi S."/>
            <person name="Vandamme P."/>
        </authorList>
    </citation>
    <scope>NUCLEOTIDE SEQUENCE [LARGE SCALE GENOMIC DNA]</scope>
    <source>
        <strain evidence="2 3">LMG 31462</strain>
    </source>
</reference>
<keyword evidence="1" id="KW-0472">Membrane</keyword>
<keyword evidence="3" id="KW-1185">Reference proteome</keyword>
<feature type="transmembrane region" description="Helical" evidence="1">
    <location>
        <begin position="105"/>
        <end position="132"/>
    </location>
</feature>
<feature type="transmembrane region" description="Helical" evidence="1">
    <location>
        <begin position="152"/>
        <end position="177"/>
    </location>
</feature>
<organism evidence="2 3">
    <name type="scientific">Pedobacter gandavensis</name>
    <dbReference type="NCBI Taxonomy" id="2679963"/>
    <lineage>
        <taxon>Bacteria</taxon>
        <taxon>Pseudomonadati</taxon>
        <taxon>Bacteroidota</taxon>
        <taxon>Sphingobacteriia</taxon>
        <taxon>Sphingobacteriales</taxon>
        <taxon>Sphingobacteriaceae</taxon>
        <taxon>Pedobacter</taxon>
    </lineage>
</organism>
<dbReference type="Proteomes" id="UP000636110">
    <property type="component" value="Unassembled WGS sequence"/>
</dbReference>
<feature type="transmembrane region" description="Helical" evidence="1">
    <location>
        <begin position="17"/>
        <end position="37"/>
    </location>
</feature>
<name>A0ABR6EST5_9SPHI</name>
<keyword evidence="1" id="KW-1133">Transmembrane helix</keyword>
<feature type="transmembrane region" description="Helical" evidence="1">
    <location>
        <begin position="225"/>
        <end position="248"/>
    </location>
</feature>
<proteinExistence type="predicted"/>
<dbReference type="RefSeq" id="WP_182954136.1">
    <property type="nucleotide sequence ID" value="NZ_WNXC01000001.1"/>
</dbReference>